<accession>A0A131YS54</accession>
<feature type="chain" id="PRO_5007285860" evidence="1">
    <location>
        <begin position="21"/>
        <end position="122"/>
    </location>
</feature>
<dbReference type="AlphaFoldDB" id="A0A131YS54"/>
<protein>
    <submittedName>
        <fullName evidence="2">Microplusin</fullName>
    </submittedName>
</protein>
<organism evidence="2">
    <name type="scientific">Rhipicephalus appendiculatus</name>
    <name type="common">Brown ear tick</name>
    <dbReference type="NCBI Taxonomy" id="34631"/>
    <lineage>
        <taxon>Eukaryota</taxon>
        <taxon>Metazoa</taxon>
        <taxon>Ecdysozoa</taxon>
        <taxon>Arthropoda</taxon>
        <taxon>Chelicerata</taxon>
        <taxon>Arachnida</taxon>
        <taxon>Acari</taxon>
        <taxon>Parasitiformes</taxon>
        <taxon>Ixodida</taxon>
        <taxon>Ixodoidea</taxon>
        <taxon>Ixodidae</taxon>
        <taxon>Rhipicephalinae</taxon>
        <taxon>Rhipicephalus</taxon>
        <taxon>Rhipicephalus</taxon>
    </lineage>
</organism>
<evidence type="ECO:0000256" key="1">
    <source>
        <dbReference type="SAM" id="SignalP"/>
    </source>
</evidence>
<dbReference type="Gene3D" id="1.10.150.440">
    <property type="match status" value="1"/>
</dbReference>
<reference evidence="2" key="1">
    <citation type="journal article" date="2016" name="Ticks Tick Borne Dis.">
        <title>De novo assembly and annotation of the salivary gland transcriptome of Rhipicephalus appendiculatus male and female ticks during blood feeding.</title>
        <authorList>
            <person name="de Castro M.H."/>
            <person name="de Klerk D."/>
            <person name="Pienaar R."/>
            <person name="Latif A.A."/>
            <person name="Rees D.J."/>
            <person name="Mans B.J."/>
        </authorList>
    </citation>
    <scope>NUCLEOTIDE SEQUENCE</scope>
    <source>
        <tissue evidence="2">Salivary glands</tissue>
    </source>
</reference>
<dbReference type="PROSITE" id="PS51257">
    <property type="entry name" value="PROKAR_LIPOPROTEIN"/>
    <property type="match status" value="1"/>
</dbReference>
<sequence length="122" mass="13383">MNSRMLLGLVLVGVVGLACADHHEGQPASVCALEENSKRALIGCVQTHLNAETSQKLSTVKDQLHCEDVYCVFVRICDMNNGTLEHPSNEFFSDAEKTDMRTSVLTCRDNLQRQASEAAKTS</sequence>
<proteinExistence type="predicted"/>
<keyword evidence="1" id="KW-0732">Signal</keyword>
<evidence type="ECO:0000313" key="2">
    <source>
        <dbReference type="EMBL" id="JAP82083.1"/>
    </source>
</evidence>
<name>A0A131YS54_RHIAP</name>
<feature type="signal peptide" evidence="1">
    <location>
        <begin position="1"/>
        <end position="20"/>
    </location>
</feature>
<dbReference type="EMBL" id="GEDV01006474">
    <property type="protein sequence ID" value="JAP82083.1"/>
    <property type="molecule type" value="Transcribed_RNA"/>
</dbReference>